<gene>
    <name evidence="1" type="ORF">PAECIP111894_00707</name>
</gene>
<sequence>MIALCTIVFIKKTLEFDSTAHSATNWLPKRFIITNGSNSNVQSTTESYFPIKKNASIAQTAIDASKKVFLEVEAETET</sequence>
<dbReference type="Proteomes" id="UP000838749">
    <property type="component" value="Unassembled WGS sequence"/>
</dbReference>
<protein>
    <submittedName>
        <fullName evidence="1">Uncharacterized protein</fullName>
    </submittedName>
</protein>
<reference evidence="1" key="1">
    <citation type="submission" date="2021-12" db="EMBL/GenBank/DDBJ databases">
        <authorList>
            <person name="Criscuolo A."/>
        </authorList>
    </citation>
    <scope>NUCLEOTIDE SEQUENCE</scope>
    <source>
        <strain evidence="1">CIP111894</strain>
    </source>
</reference>
<evidence type="ECO:0000313" key="2">
    <source>
        <dbReference type="Proteomes" id="UP000838749"/>
    </source>
</evidence>
<proteinExistence type="predicted"/>
<dbReference type="EMBL" id="CAKMAB010000003">
    <property type="protein sequence ID" value="CAH1054562.1"/>
    <property type="molecule type" value="Genomic_DNA"/>
</dbReference>
<organism evidence="1 2">
    <name type="scientific">Paenibacillus pseudetheri</name>
    <dbReference type="NCBI Taxonomy" id="2897682"/>
    <lineage>
        <taxon>Bacteria</taxon>
        <taxon>Bacillati</taxon>
        <taxon>Bacillota</taxon>
        <taxon>Bacilli</taxon>
        <taxon>Bacillales</taxon>
        <taxon>Paenibacillaceae</taxon>
        <taxon>Paenibacillus</taxon>
    </lineage>
</organism>
<accession>A0ABN8FDY2</accession>
<comment type="caution">
    <text evidence="1">The sequence shown here is derived from an EMBL/GenBank/DDBJ whole genome shotgun (WGS) entry which is preliminary data.</text>
</comment>
<evidence type="ECO:0000313" key="1">
    <source>
        <dbReference type="EMBL" id="CAH1054562.1"/>
    </source>
</evidence>
<dbReference type="RefSeq" id="WP_234531316.1">
    <property type="nucleotide sequence ID" value="NZ_CAKMAB010000003.1"/>
</dbReference>
<keyword evidence="2" id="KW-1185">Reference proteome</keyword>
<name>A0ABN8FDY2_9BACL</name>